<comment type="caution">
    <text evidence="2">The sequence shown here is derived from an EMBL/GenBank/DDBJ whole genome shotgun (WGS) entry which is preliminary data.</text>
</comment>
<reference evidence="2" key="1">
    <citation type="submission" date="2020-04" db="EMBL/GenBank/DDBJ databases">
        <title>Draft genome resource of the tomato pathogen Pseudocercospora fuligena.</title>
        <authorList>
            <person name="Zaccaron A."/>
        </authorList>
    </citation>
    <scope>NUCLEOTIDE SEQUENCE</scope>
    <source>
        <strain evidence="2">PF001</strain>
    </source>
</reference>
<evidence type="ECO:0000256" key="1">
    <source>
        <dbReference type="SAM" id="MobiDB-lite"/>
    </source>
</evidence>
<feature type="region of interest" description="Disordered" evidence="1">
    <location>
        <begin position="198"/>
        <end position="412"/>
    </location>
</feature>
<sequence>MIIKLPKDPDDYVFNFHSVQQARGYVSIAPEPERDDGVSEAEERRDEAYVHRLMRAIQSKDRAGPPYYEPDEEKWAQFQTCDQERVENWIEENGSKEFERRAWLVLVSGLVRDVHTQGAPAEMMNQYLDDMMLSMYLIVGFEARMDRIVNAVSAHPSIAWDFLRHSERSGDQEANQHIALMLHSWGPKVNERWTDFRDHGIRPFDSPPQKPEATELSQSGTKATRTARTGSGEVKTEDDLVDLESTPSEARHPFQATTSRQTPRVDPLRPAGDIDMARVASQKRQAQAAASSKQAKAKFSEPQSRGFPTATPTKRKRPKEDAASDADKGNTSRQNDSSRPSDASSLSDATRPRLIKQARNPRKASEKDPALAATLEQMIKDNIGNFAGHKKSHRRETGFFGPGSTGSRASQP</sequence>
<name>A0A8H6R9Q9_9PEZI</name>
<feature type="compositionally biased region" description="Low complexity" evidence="1">
    <location>
        <begin position="337"/>
        <end position="348"/>
    </location>
</feature>
<dbReference type="EMBL" id="JABCIY010000252">
    <property type="protein sequence ID" value="KAF7186467.1"/>
    <property type="molecule type" value="Genomic_DNA"/>
</dbReference>
<accession>A0A8H6R9Q9</accession>
<evidence type="ECO:0000313" key="2">
    <source>
        <dbReference type="EMBL" id="KAF7186467.1"/>
    </source>
</evidence>
<organism evidence="2 3">
    <name type="scientific">Pseudocercospora fuligena</name>
    <dbReference type="NCBI Taxonomy" id="685502"/>
    <lineage>
        <taxon>Eukaryota</taxon>
        <taxon>Fungi</taxon>
        <taxon>Dikarya</taxon>
        <taxon>Ascomycota</taxon>
        <taxon>Pezizomycotina</taxon>
        <taxon>Dothideomycetes</taxon>
        <taxon>Dothideomycetidae</taxon>
        <taxon>Mycosphaerellales</taxon>
        <taxon>Mycosphaerellaceae</taxon>
        <taxon>Pseudocercospora</taxon>
    </lineage>
</organism>
<protein>
    <submittedName>
        <fullName evidence="2">Uncharacterized protein</fullName>
    </submittedName>
</protein>
<dbReference type="Proteomes" id="UP000660729">
    <property type="component" value="Unassembled WGS sequence"/>
</dbReference>
<feature type="compositionally biased region" description="Basic and acidic residues" evidence="1">
    <location>
        <begin position="318"/>
        <end position="330"/>
    </location>
</feature>
<dbReference type="OrthoDB" id="10443253at2759"/>
<feature type="compositionally biased region" description="Polar residues" evidence="1">
    <location>
        <begin position="215"/>
        <end position="229"/>
    </location>
</feature>
<keyword evidence="3" id="KW-1185">Reference proteome</keyword>
<dbReference type="AlphaFoldDB" id="A0A8H6R9Q9"/>
<feature type="compositionally biased region" description="Low complexity" evidence="1">
    <location>
        <begin position="280"/>
        <end position="294"/>
    </location>
</feature>
<gene>
    <name evidence="2" type="ORF">HII31_12169</name>
</gene>
<evidence type="ECO:0000313" key="3">
    <source>
        <dbReference type="Proteomes" id="UP000660729"/>
    </source>
</evidence>
<proteinExistence type="predicted"/>
<feature type="compositionally biased region" description="Basic residues" evidence="1">
    <location>
        <begin position="353"/>
        <end position="362"/>
    </location>
</feature>